<reference evidence="1" key="1">
    <citation type="submission" date="2017-05" db="UniProtKB">
        <authorList>
            <consortium name="EnsemblMetazoa"/>
        </authorList>
    </citation>
    <scope>IDENTIFICATION</scope>
</reference>
<evidence type="ECO:0000313" key="1">
    <source>
        <dbReference type="EnsemblMetazoa" id="Aqu2.1.26372_001"/>
    </source>
</evidence>
<protein>
    <submittedName>
        <fullName evidence="1">Uncharacterized protein</fullName>
    </submittedName>
</protein>
<dbReference type="AlphaFoldDB" id="A0A1X7UF13"/>
<dbReference type="InParanoid" id="A0A1X7UF13"/>
<name>A0A1X7UF13_AMPQE</name>
<organism evidence="1">
    <name type="scientific">Amphimedon queenslandica</name>
    <name type="common">Sponge</name>
    <dbReference type="NCBI Taxonomy" id="400682"/>
    <lineage>
        <taxon>Eukaryota</taxon>
        <taxon>Metazoa</taxon>
        <taxon>Porifera</taxon>
        <taxon>Demospongiae</taxon>
        <taxon>Heteroscleromorpha</taxon>
        <taxon>Haplosclerida</taxon>
        <taxon>Niphatidae</taxon>
        <taxon>Amphimedon</taxon>
    </lineage>
</organism>
<accession>A0A1X7UF13</accession>
<dbReference type="EnsemblMetazoa" id="Aqu2.1.26372_001">
    <property type="protein sequence ID" value="Aqu2.1.26372_001"/>
    <property type="gene ID" value="Aqu2.1.26372"/>
</dbReference>
<sequence>MQHYRTCTVYFCLTVILHC</sequence>
<proteinExistence type="predicted"/>